<sequence length="420" mass="49322">MYRYMKVKFCALLKMQSFSPPDVTSSTEMLEEEFVCGVCCDLMVIPTTLNCGHSFCRHCLARWFDVGKKTECPICRKSFAGCPMENKHMMNSLEKLFEVKYRKRKEEVLDDKDNKQAIQEFEKILEKRHRSDNLSATSCGFLMGIVLVLLIIVCFYMAFYWGSGEFNLLVKKPLIKWTVTDVESWLEDQGLQSYREVFRDVGVNGRMLSEVEADDLESMFNMTNSLHRRMFLHSLNHAITHGVKQPTNLWEYKALNSAHAVFLLYCMNMTPRLCTLYLYRYDYDNYVLYRNYVQTCNVTAQDDGLSSWLFQAGSIFMPHYIQAKFVYCFKDVHYWTSRILLMQCLIRTLLDLISIGTVSRTLTPKDVLHPIIKFTVYYLVSSVWWILPTIIADAIFYLELYFGLFFVINELYNKLVHPNR</sequence>
<dbReference type="SMART" id="SM00184">
    <property type="entry name" value="RING"/>
    <property type="match status" value="1"/>
</dbReference>
<dbReference type="Pfam" id="PF00536">
    <property type="entry name" value="SAM_1"/>
    <property type="match status" value="1"/>
</dbReference>
<evidence type="ECO:0000256" key="2">
    <source>
        <dbReference type="ARBA" id="ARBA00022771"/>
    </source>
</evidence>
<keyword evidence="5" id="KW-1133">Transmembrane helix</keyword>
<evidence type="ECO:0000313" key="8">
    <source>
        <dbReference type="EMBL" id="KAF6027827.1"/>
    </source>
</evidence>
<dbReference type="InterPro" id="IPR001660">
    <property type="entry name" value="SAM"/>
</dbReference>
<protein>
    <submittedName>
        <fullName evidence="8">BFAR</fullName>
    </submittedName>
</protein>
<dbReference type="InterPro" id="IPR013083">
    <property type="entry name" value="Znf_RING/FYVE/PHD"/>
</dbReference>
<gene>
    <name evidence="8" type="ORF">EB796_013859</name>
</gene>
<dbReference type="PANTHER" id="PTHR15898">
    <property type="entry name" value="BIFUNCTIONAL APOPTOSIS REGULATOR"/>
    <property type="match status" value="1"/>
</dbReference>
<comment type="caution">
    <text evidence="8">The sequence shown here is derived from an EMBL/GenBank/DDBJ whole genome shotgun (WGS) entry which is preliminary data.</text>
</comment>
<evidence type="ECO:0000259" key="6">
    <source>
        <dbReference type="PROSITE" id="PS50089"/>
    </source>
</evidence>
<dbReference type="GO" id="GO:0005634">
    <property type="term" value="C:nucleus"/>
    <property type="evidence" value="ECO:0007669"/>
    <property type="project" value="TreeGrafter"/>
</dbReference>
<evidence type="ECO:0000256" key="5">
    <source>
        <dbReference type="SAM" id="Phobius"/>
    </source>
</evidence>
<dbReference type="Gene3D" id="3.30.40.10">
    <property type="entry name" value="Zinc/RING finger domain, C3HC4 (zinc finger)"/>
    <property type="match status" value="1"/>
</dbReference>
<dbReference type="PANTHER" id="PTHR15898:SF13">
    <property type="entry name" value="BIFUNCTIONAL APOPTOSIS REGULATOR"/>
    <property type="match status" value="1"/>
</dbReference>
<dbReference type="SUPFAM" id="SSF47769">
    <property type="entry name" value="SAM/Pointed domain"/>
    <property type="match status" value="1"/>
</dbReference>
<keyword evidence="9" id="KW-1185">Reference proteome</keyword>
<dbReference type="PROSITE" id="PS00518">
    <property type="entry name" value="ZF_RING_1"/>
    <property type="match status" value="1"/>
</dbReference>
<feature type="transmembrane region" description="Helical" evidence="5">
    <location>
        <begin position="394"/>
        <end position="412"/>
    </location>
</feature>
<evidence type="ECO:0000256" key="4">
    <source>
        <dbReference type="PROSITE-ProRule" id="PRU00175"/>
    </source>
</evidence>
<dbReference type="PROSITE" id="PS50089">
    <property type="entry name" value="ZF_RING_2"/>
    <property type="match status" value="1"/>
</dbReference>
<dbReference type="GO" id="GO:0061630">
    <property type="term" value="F:ubiquitin protein ligase activity"/>
    <property type="evidence" value="ECO:0007669"/>
    <property type="project" value="TreeGrafter"/>
</dbReference>
<dbReference type="SUPFAM" id="SSF57850">
    <property type="entry name" value="RING/U-box"/>
    <property type="match status" value="1"/>
</dbReference>
<dbReference type="InterPro" id="IPR017907">
    <property type="entry name" value="Znf_RING_CS"/>
</dbReference>
<evidence type="ECO:0000256" key="1">
    <source>
        <dbReference type="ARBA" id="ARBA00022723"/>
    </source>
</evidence>
<evidence type="ECO:0000313" key="9">
    <source>
        <dbReference type="Proteomes" id="UP000593567"/>
    </source>
</evidence>
<dbReference type="SMART" id="SM00454">
    <property type="entry name" value="SAM"/>
    <property type="match status" value="1"/>
</dbReference>
<evidence type="ECO:0000256" key="3">
    <source>
        <dbReference type="ARBA" id="ARBA00022833"/>
    </source>
</evidence>
<dbReference type="Gene3D" id="1.10.150.50">
    <property type="entry name" value="Transcription Factor, Ets-1"/>
    <property type="match status" value="1"/>
</dbReference>
<dbReference type="Pfam" id="PF00097">
    <property type="entry name" value="zf-C3HC4"/>
    <property type="match status" value="1"/>
</dbReference>
<feature type="domain" description="RING-type" evidence="6">
    <location>
        <begin position="36"/>
        <end position="76"/>
    </location>
</feature>
<organism evidence="8 9">
    <name type="scientific">Bugula neritina</name>
    <name type="common">Brown bryozoan</name>
    <name type="synonym">Sertularia neritina</name>
    <dbReference type="NCBI Taxonomy" id="10212"/>
    <lineage>
        <taxon>Eukaryota</taxon>
        <taxon>Metazoa</taxon>
        <taxon>Spiralia</taxon>
        <taxon>Lophotrochozoa</taxon>
        <taxon>Bryozoa</taxon>
        <taxon>Gymnolaemata</taxon>
        <taxon>Cheilostomatida</taxon>
        <taxon>Flustrina</taxon>
        <taxon>Buguloidea</taxon>
        <taxon>Bugulidae</taxon>
        <taxon>Bugula</taxon>
    </lineage>
</organism>
<keyword evidence="3" id="KW-0862">Zinc</keyword>
<dbReference type="PROSITE" id="PS50105">
    <property type="entry name" value="SAM_DOMAIN"/>
    <property type="match status" value="1"/>
</dbReference>
<dbReference type="InterPro" id="IPR001841">
    <property type="entry name" value="Znf_RING"/>
</dbReference>
<keyword evidence="1" id="KW-0479">Metal-binding</keyword>
<keyword evidence="5" id="KW-0472">Membrane</keyword>
<name>A0A7J7JP92_BUGNE</name>
<proteinExistence type="predicted"/>
<dbReference type="InterPro" id="IPR013761">
    <property type="entry name" value="SAM/pointed_sf"/>
</dbReference>
<dbReference type="AlphaFoldDB" id="A0A7J7JP92"/>
<keyword evidence="5" id="KW-0812">Transmembrane</keyword>
<accession>A0A7J7JP92</accession>
<evidence type="ECO:0000259" key="7">
    <source>
        <dbReference type="PROSITE" id="PS50105"/>
    </source>
</evidence>
<dbReference type="OrthoDB" id="6105938at2759"/>
<keyword evidence="2 4" id="KW-0863">Zinc-finger</keyword>
<reference evidence="8" key="1">
    <citation type="submission" date="2020-06" db="EMBL/GenBank/DDBJ databases">
        <title>Draft genome of Bugula neritina, a colonial animal packing powerful symbionts and potential medicines.</title>
        <authorList>
            <person name="Rayko M."/>
        </authorList>
    </citation>
    <scope>NUCLEOTIDE SEQUENCE [LARGE SCALE GENOMIC DNA]</scope>
    <source>
        <strain evidence="8">Kwan_BN1</strain>
    </source>
</reference>
<feature type="domain" description="SAM" evidence="7">
    <location>
        <begin position="177"/>
        <end position="241"/>
    </location>
</feature>
<feature type="transmembrane region" description="Helical" evidence="5">
    <location>
        <begin position="134"/>
        <end position="161"/>
    </location>
</feature>
<dbReference type="GO" id="GO:0043161">
    <property type="term" value="P:proteasome-mediated ubiquitin-dependent protein catabolic process"/>
    <property type="evidence" value="ECO:0007669"/>
    <property type="project" value="TreeGrafter"/>
</dbReference>
<dbReference type="GO" id="GO:0008270">
    <property type="term" value="F:zinc ion binding"/>
    <property type="evidence" value="ECO:0007669"/>
    <property type="project" value="UniProtKB-KW"/>
</dbReference>
<dbReference type="EMBL" id="VXIV02002017">
    <property type="protein sequence ID" value="KAF6027827.1"/>
    <property type="molecule type" value="Genomic_DNA"/>
</dbReference>
<dbReference type="Proteomes" id="UP000593567">
    <property type="component" value="Unassembled WGS sequence"/>
</dbReference>
<dbReference type="InterPro" id="IPR018957">
    <property type="entry name" value="Znf_C3HC4_RING-type"/>
</dbReference>